<feature type="non-terminal residue" evidence="3">
    <location>
        <position position="124"/>
    </location>
</feature>
<feature type="non-terminal residue" evidence="3">
    <location>
        <position position="1"/>
    </location>
</feature>
<proteinExistence type="predicted"/>
<dbReference type="Pfam" id="PF03868">
    <property type="entry name" value="Ribosomal_L6e_N"/>
    <property type="match status" value="1"/>
</dbReference>
<reference evidence="4" key="1">
    <citation type="journal article" date="2017" name="Nat. Commun.">
        <title>The North American bullfrog draft genome provides insight into hormonal regulation of long noncoding RNA.</title>
        <authorList>
            <person name="Hammond S.A."/>
            <person name="Warren R.L."/>
            <person name="Vandervalk B.P."/>
            <person name="Kucuk E."/>
            <person name="Khan H."/>
            <person name="Gibb E.A."/>
            <person name="Pandoh P."/>
            <person name="Kirk H."/>
            <person name="Zhao Y."/>
            <person name="Jones M."/>
            <person name="Mungall A.J."/>
            <person name="Coope R."/>
            <person name="Pleasance S."/>
            <person name="Moore R.A."/>
            <person name="Holt R.A."/>
            <person name="Round J.M."/>
            <person name="Ohora S."/>
            <person name="Walle B.V."/>
            <person name="Veldhoen N."/>
            <person name="Helbing C.C."/>
            <person name="Birol I."/>
        </authorList>
    </citation>
    <scope>NUCLEOTIDE SEQUENCE [LARGE SCALE GENOMIC DNA]</scope>
</reference>
<sequence length="124" mass="14089">KIAEEQAEKEVRRHHASRNPVLACGIGKYYRSAMYARKVVYKRKIERKKEKAPATITKTVGADMNGGSRVVKLCTMPRYYPTEDVPRKLLNQGKKPFSQHKHHLRSSIAPGTVLILLNGHHMGK</sequence>
<dbReference type="InterPro" id="IPR005568">
    <property type="entry name" value="Ribosomal_uL6_N"/>
</dbReference>
<evidence type="ECO:0000313" key="3">
    <source>
        <dbReference type="EMBL" id="PIN98152.1"/>
    </source>
</evidence>
<feature type="domain" description="Large ribosomal subunit protein uL6 N-terminal" evidence="2">
    <location>
        <begin position="9"/>
        <end position="59"/>
    </location>
</feature>
<dbReference type="GO" id="GO:0022625">
    <property type="term" value="C:cytosolic large ribosomal subunit"/>
    <property type="evidence" value="ECO:0007669"/>
    <property type="project" value="TreeGrafter"/>
</dbReference>
<protein>
    <recommendedName>
        <fullName evidence="2">Large ribosomal subunit protein uL6 N-terminal domain-containing protein</fullName>
    </recommendedName>
</protein>
<dbReference type="OrthoDB" id="2436667at2759"/>
<gene>
    <name evidence="3" type="ORF">AB205_0023360</name>
</gene>
<dbReference type="PANTHER" id="PTHR10715">
    <property type="entry name" value="60S RIBOSOMAL PROTEIN L6"/>
    <property type="match status" value="1"/>
</dbReference>
<evidence type="ECO:0000313" key="4">
    <source>
        <dbReference type="Proteomes" id="UP000228934"/>
    </source>
</evidence>
<organism evidence="3 4">
    <name type="scientific">Aquarana catesbeiana</name>
    <name type="common">American bullfrog</name>
    <name type="synonym">Rana catesbeiana</name>
    <dbReference type="NCBI Taxonomy" id="8400"/>
    <lineage>
        <taxon>Eukaryota</taxon>
        <taxon>Metazoa</taxon>
        <taxon>Chordata</taxon>
        <taxon>Craniata</taxon>
        <taxon>Vertebrata</taxon>
        <taxon>Euteleostomi</taxon>
        <taxon>Amphibia</taxon>
        <taxon>Batrachia</taxon>
        <taxon>Anura</taxon>
        <taxon>Neobatrachia</taxon>
        <taxon>Ranoidea</taxon>
        <taxon>Ranidae</taxon>
        <taxon>Aquarana</taxon>
    </lineage>
</organism>
<comment type="function">
    <text evidence="1">Component of the large ribosomal subunit. The ribosome is a large ribonucleoprotein complex responsible for the synthesis of proteins in the cell.</text>
</comment>
<evidence type="ECO:0000256" key="1">
    <source>
        <dbReference type="ARBA" id="ARBA00034092"/>
    </source>
</evidence>
<accession>A0A2G9P5B4</accession>
<keyword evidence="4" id="KW-1185">Reference proteome</keyword>
<dbReference type="GO" id="GO:0003735">
    <property type="term" value="F:structural constituent of ribosome"/>
    <property type="evidence" value="ECO:0007669"/>
    <property type="project" value="InterPro"/>
</dbReference>
<dbReference type="EMBL" id="KV923361">
    <property type="protein sequence ID" value="PIN98152.1"/>
    <property type="molecule type" value="Genomic_DNA"/>
</dbReference>
<dbReference type="GO" id="GO:0002181">
    <property type="term" value="P:cytoplasmic translation"/>
    <property type="evidence" value="ECO:0007669"/>
    <property type="project" value="TreeGrafter"/>
</dbReference>
<name>A0A2G9P5B4_AQUCT</name>
<dbReference type="GO" id="GO:0003723">
    <property type="term" value="F:RNA binding"/>
    <property type="evidence" value="ECO:0007669"/>
    <property type="project" value="TreeGrafter"/>
</dbReference>
<dbReference type="Proteomes" id="UP000228934">
    <property type="component" value="Unassembled WGS sequence"/>
</dbReference>
<dbReference type="PANTHER" id="PTHR10715:SF0">
    <property type="entry name" value="LARGE RIBOSOMAL SUBUNIT PROTEIN EL6"/>
    <property type="match status" value="1"/>
</dbReference>
<dbReference type="AlphaFoldDB" id="A0A2G9P5B4"/>
<dbReference type="GO" id="GO:0000027">
    <property type="term" value="P:ribosomal large subunit assembly"/>
    <property type="evidence" value="ECO:0007669"/>
    <property type="project" value="TreeGrafter"/>
</dbReference>
<dbReference type="InterPro" id="IPR000915">
    <property type="entry name" value="60S_ribosomal_eL6"/>
</dbReference>
<evidence type="ECO:0000259" key="2">
    <source>
        <dbReference type="Pfam" id="PF03868"/>
    </source>
</evidence>